<dbReference type="InterPro" id="IPR000847">
    <property type="entry name" value="LysR_HTH_N"/>
</dbReference>
<dbReference type="InterPro" id="IPR036390">
    <property type="entry name" value="WH_DNA-bd_sf"/>
</dbReference>
<comment type="caution">
    <text evidence="6">The sequence shown here is derived from an EMBL/GenBank/DDBJ whole genome shotgun (WGS) entry which is preliminary data.</text>
</comment>
<dbReference type="FunFam" id="1.10.10.10:FF:000001">
    <property type="entry name" value="LysR family transcriptional regulator"/>
    <property type="match status" value="1"/>
</dbReference>
<keyword evidence="2" id="KW-0805">Transcription regulation</keyword>
<feature type="domain" description="HTH lysR-type" evidence="5">
    <location>
        <begin position="3"/>
        <end position="60"/>
    </location>
</feature>
<dbReference type="Proteomes" id="UP000469385">
    <property type="component" value="Unassembled WGS sequence"/>
</dbReference>
<dbReference type="PANTHER" id="PTHR30419">
    <property type="entry name" value="HTH-TYPE TRANSCRIPTIONAL REGULATOR YBHD"/>
    <property type="match status" value="1"/>
</dbReference>
<dbReference type="EMBL" id="WSEL01000003">
    <property type="protein sequence ID" value="MVQ30181.1"/>
    <property type="molecule type" value="Genomic_DNA"/>
</dbReference>
<dbReference type="RefSeq" id="WP_157398090.1">
    <property type="nucleotide sequence ID" value="NZ_WSEL01000003.1"/>
</dbReference>
<evidence type="ECO:0000256" key="3">
    <source>
        <dbReference type="ARBA" id="ARBA00023125"/>
    </source>
</evidence>
<dbReference type="InterPro" id="IPR005119">
    <property type="entry name" value="LysR_subst-bd"/>
</dbReference>
<dbReference type="GO" id="GO:0003677">
    <property type="term" value="F:DNA binding"/>
    <property type="evidence" value="ECO:0007669"/>
    <property type="project" value="UniProtKB-KW"/>
</dbReference>
<reference evidence="6 7" key="1">
    <citation type="submission" date="2019-12" db="EMBL/GenBank/DDBJ databases">
        <authorList>
            <person name="Huq M.A."/>
        </authorList>
    </citation>
    <scope>NUCLEOTIDE SEQUENCE [LARGE SCALE GENOMIC DNA]</scope>
    <source>
        <strain evidence="6 7">MAH-25</strain>
    </source>
</reference>
<dbReference type="PANTHER" id="PTHR30419:SF8">
    <property type="entry name" value="NITROGEN ASSIMILATION TRANSCRIPTIONAL ACTIVATOR-RELATED"/>
    <property type="match status" value="1"/>
</dbReference>
<dbReference type="GO" id="GO:0005829">
    <property type="term" value="C:cytosol"/>
    <property type="evidence" value="ECO:0007669"/>
    <property type="project" value="TreeGrafter"/>
</dbReference>
<accession>A0A6N8ITD2</accession>
<dbReference type="SUPFAM" id="SSF46785">
    <property type="entry name" value="Winged helix' DNA-binding domain"/>
    <property type="match status" value="1"/>
</dbReference>
<comment type="similarity">
    <text evidence="1">Belongs to the LysR transcriptional regulatory family.</text>
</comment>
<dbReference type="CDD" id="cd08440">
    <property type="entry name" value="PBP2_LTTR_like_4"/>
    <property type="match status" value="1"/>
</dbReference>
<dbReference type="InterPro" id="IPR050950">
    <property type="entry name" value="HTH-type_LysR_regulators"/>
</dbReference>
<dbReference type="AlphaFoldDB" id="A0A6N8ITD2"/>
<dbReference type="Pfam" id="PF00126">
    <property type="entry name" value="HTH_1"/>
    <property type="match status" value="1"/>
</dbReference>
<evidence type="ECO:0000256" key="4">
    <source>
        <dbReference type="ARBA" id="ARBA00023163"/>
    </source>
</evidence>
<dbReference type="Gene3D" id="3.40.190.290">
    <property type="match status" value="1"/>
</dbReference>
<dbReference type="InterPro" id="IPR036388">
    <property type="entry name" value="WH-like_DNA-bd_sf"/>
</dbReference>
<dbReference type="Pfam" id="PF03466">
    <property type="entry name" value="LysR_substrate"/>
    <property type="match status" value="1"/>
</dbReference>
<proteinExistence type="inferred from homology"/>
<dbReference type="GO" id="GO:0003700">
    <property type="term" value="F:DNA-binding transcription factor activity"/>
    <property type="evidence" value="ECO:0007669"/>
    <property type="project" value="InterPro"/>
</dbReference>
<dbReference type="PRINTS" id="PR00039">
    <property type="entry name" value="HTHLYSR"/>
</dbReference>
<organism evidence="6 7">
    <name type="scientific">Ramlibacter pinisoli</name>
    <dbReference type="NCBI Taxonomy" id="2682844"/>
    <lineage>
        <taxon>Bacteria</taxon>
        <taxon>Pseudomonadati</taxon>
        <taxon>Pseudomonadota</taxon>
        <taxon>Betaproteobacteria</taxon>
        <taxon>Burkholderiales</taxon>
        <taxon>Comamonadaceae</taxon>
        <taxon>Ramlibacter</taxon>
    </lineage>
</organism>
<evidence type="ECO:0000313" key="6">
    <source>
        <dbReference type="EMBL" id="MVQ30181.1"/>
    </source>
</evidence>
<gene>
    <name evidence="6" type="ORF">GON04_12025</name>
</gene>
<protein>
    <submittedName>
        <fullName evidence="6">LysR family transcriptional regulator</fullName>
    </submittedName>
</protein>
<keyword evidence="4" id="KW-0804">Transcription</keyword>
<evidence type="ECO:0000256" key="1">
    <source>
        <dbReference type="ARBA" id="ARBA00009437"/>
    </source>
</evidence>
<dbReference type="Gene3D" id="1.10.10.10">
    <property type="entry name" value="Winged helix-like DNA-binding domain superfamily/Winged helix DNA-binding domain"/>
    <property type="match status" value="1"/>
</dbReference>
<dbReference type="SUPFAM" id="SSF53850">
    <property type="entry name" value="Periplasmic binding protein-like II"/>
    <property type="match status" value="1"/>
</dbReference>
<evidence type="ECO:0000256" key="2">
    <source>
        <dbReference type="ARBA" id="ARBA00023015"/>
    </source>
</evidence>
<name>A0A6N8ITD2_9BURK</name>
<evidence type="ECO:0000313" key="7">
    <source>
        <dbReference type="Proteomes" id="UP000469385"/>
    </source>
</evidence>
<dbReference type="PROSITE" id="PS50931">
    <property type="entry name" value="HTH_LYSR"/>
    <property type="match status" value="1"/>
</dbReference>
<evidence type="ECO:0000259" key="5">
    <source>
        <dbReference type="PROSITE" id="PS50931"/>
    </source>
</evidence>
<keyword evidence="7" id="KW-1185">Reference proteome</keyword>
<keyword evidence="3" id="KW-0238">DNA-binding</keyword>
<sequence>MNFDLDDLCAFVAVADRGSFRAAATALHLSQPALSRRVEKLEGALGFRLFERTTRKVELNALGRSFMPKARHVLHELESALLGMTDLSDRLRGQVTVACVPSAVGSFVANALTVFHRQYPGIQVRLVDDSATEILLAVARAEADFGISYLGTQEPDLEFQPLVQEDFVLACLPTHPLARQPSVRWADLAQHECVMLAPGSGNRMLIDQALASLPARPAWSCEVRHVPALVSLVEAGIGVGPVPRFAIAQGSQGRLASVPLVEPTVVRTMGTIKRRGRPLPAAAQAFHALLLGQARPAGPEPAAAAR</sequence>